<feature type="domain" description="HTH lacI-type" evidence="4">
    <location>
        <begin position="16"/>
        <end position="70"/>
    </location>
</feature>
<reference evidence="5 6" key="1">
    <citation type="submission" date="2020-09" db="EMBL/GenBank/DDBJ databases">
        <title>Brevundimonas sp. LVF1 isolated from an oligotrophic pond in Goettingen, Germany.</title>
        <authorList>
            <person name="Friedrich I."/>
            <person name="Klassen A."/>
            <person name="Neubauer H."/>
            <person name="Schneider D."/>
            <person name="Hertel R."/>
            <person name="Daniel R."/>
        </authorList>
    </citation>
    <scope>NUCLEOTIDE SEQUENCE [LARGE SCALE GENOMIC DNA]</scope>
    <source>
        <strain evidence="5 6">LVF1</strain>
    </source>
</reference>
<keyword evidence="6" id="KW-1185">Reference proteome</keyword>
<protein>
    <submittedName>
        <fullName evidence="5">LacI family DNA-binding transcriptional regulator</fullName>
    </submittedName>
</protein>
<dbReference type="Proteomes" id="UP000663942">
    <property type="component" value="Chromosome"/>
</dbReference>
<name>A0ABX7SP21_9CAUL</name>
<dbReference type="SUPFAM" id="SSF47413">
    <property type="entry name" value="lambda repressor-like DNA-binding domains"/>
    <property type="match status" value="1"/>
</dbReference>
<dbReference type="Gene3D" id="3.40.50.2300">
    <property type="match status" value="2"/>
</dbReference>
<evidence type="ECO:0000256" key="1">
    <source>
        <dbReference type="ARBA" id="ARBA00023015"/>
    </source>
</evidence>
<dbReference type="PANTHER" id="PTHR30146">
    <property type="entry name" value="LACI-RELATED TRANSCRIPTIONAL REPRESSOR"/>
    <property type="match status" value="1"/>
</dbReference>
<keyword evidence="3" id="KW-0804">Transcription</keyword>
<proteinExistence type="predicted"/>
<dbReference type="SMART" id="SM00354">
    <property type="entry name" value="HTH_LACI"/>
    <property type="match status" value="1"/>
</dbReference>
<dbReference type="InterPro" id="IPR046335">
    <property type="entry name" value="LacI/GalR-like_sensor"/>
</dbReference>
<dbReference type="Gene3D" id="1.10.260.40">
    <property type="entry name" value="lambda repressor-like DNA-binding domains"/>
    <property type="match status" value="1"/>
</dbReference>
<dbReference type="Pfam" id="PF00356">
    <property type="entry name" value="LacI"/>
    <property type="match status" value="1"/>
</dbReference>
<evidence type="ECO:0000256" key="2">
    <source>
        <dbReference type="ARBA" id="ARBA00023125"/>
    </source>
</evidence>
<evidence type="ECO:0000313" key="6">
    <source>
        <dbReference type="Proteomes" id="UP000663942"/>
    </source>
</evidence>
<dbReference type="Pfam" id="PF13377">
    <property type="entry name" value="Peripla_BP_3"/>
    <property type="match status" value="1"/>
</dbReference>
<dbReference type="CDD" id="cd01545">
    <property type="entry name" value="PBP1_SalR"/>
    <property type="match status" value="1"/>
</dbReference>
<keyword evidence="1" id="KW-0805">Transcription regulation</keyword>
<dbReference type="PROSITE" id="PS50932">
    <property type="entry name" value="HTH_LACI_2"/>
    <property type="match status" value="1"/>
</dbReference>
<dbReference type="SUPFAM" id="SSF53822">
    <property type="entry name" value="Periplasmic binding protein-like I"/>
    <property type="match status" value="1"/>
</dbReference>
<dbReference type="InterPro" id="IPR010982">
    <property type="entry name" value="Lambda_DNA-bd_dom_sf"/>
</dbReference>
<dbReference type="PANTHER" id="PTHR30146:SF153">
    <property type="entry name" value="LACTOSE OPERON REPRESSOR"/>
    <property type="match status" value="1"/>
</dbReference>
<dbReference type="InterPro" id="IPR028082">
    <property type="entry name" value="Peripla_BP_I"/>
</dbReference>
<accession>A0ABX7SP21</accession>
<evidence type="ECO:0000313" key="5">
    <source>
        <dbReference type="EMBL" id="QTC89457.1"/>
    </source>
</evidence>
<organism evidence="5 6">
    <name type="scientific">Brevundimonas pondensis</name>
    <dbReference type="NCBI Taxonomy" id="2774189"/>
    <lineage>
        <taxon>Bacteria</taxon>
        <taxon>Pseudomonadati</taxon>
        <taxon>Pseudomonadota</taxon>
        <taxon>Alphaproteobacteria</taxon>
        <taxon>Caulobacterales</taxon>
        <taxon>Caulobacteraceae</taxon>
        <taxon>Brevundimonas</taxon>
    </lineage>
</organism>
<dbReference type="InterPro" id="IPR000843">
    <property type="entry name" value="HTH_LacI"/>
</dbReference>
<evidence type="ECO:0000256" key="3">
    <source>
        <dbReference type="ARBA" id="ARBA00023163"/>
    </source>
</evidence>
<dbReference type="PRINTS" id="PR00036">
    <property type="entry name" value="HTHLACI"/>
</dbReference>
<dbReference type="CDD" id="cd01392">
    <property type="entry name" value="HTH_LacI"/>
    <property type="match status" value="1"/>
</dbReference>
<sequence length="350" mass="38244">MLSQDDSRSAKPGKRATINDVARVAEVSKKTVSRVINQSPFVREDTRERVQAAIDELGFIPDPQARGLAFRRSFLVGMIYDQPSPTYVVNMQQGILDALKGSGLELVVHPCSRNSPTLLKDIRGFVERQRLFGVIMPPSVSEDDAVIELLRELDCPYVRIASLALDEPQNMVVTNDWIGAAEAARHLADLGHRRIALVRGLASFRSSAVRGQGFIDALAERGIALTPEYDLQGAYTYESGVEAGHALLSLPQPPTAIFTLNDDMALGVMQAARERGMELPRDLSVVGFDDLPMAARVWPNLTSVRLPIREMGQMAAEKLLAPMRGVDPAKLQQPEVRPALVVRSSAASLG</sequence>
<evidence type="ECO:0000259" key="4">
    <source>
        <dbReference type="PROSITE" id="PS50932"/>
    </source>
</evidence>
<dbReference type="GO" id="GO:0003677">
    <property type="term" value="F:DNA binding"/>
    <property type="evidence" value="ECO:0007669"/>
    <property type="project" value="UniProtKB-KW"/>
</dbReference>
<dbReference type="EMBL" id="CP062006">
    <property type="protein sequence ID" value="QTC89457.1"/>
    <property type="molecule type" value="Genomic_DNA"/>
</dbReference>
<gene>
    <name evidence="5" type="ORF">IFE19_04440</name>
</gene>
<dbReference type="PROSITE" id="PS00356">
    <property type="entry name" value="HTH_LACI_1"/>
    <property type="match status" value="1"/>
</dbReference>
<dbReference type="RefSeq" id="WP_207827404.1">
    <property type="nucleotide sequence ID" value="NZ_CP062006.1"/>
</dbReference>
<keyword evidence="2 5" id="KW-0238">DNA-binding</keyword>